<dbReference type="GO" id="GO:0008270">
    <property type="term" value="F:zinc ion binding"/>
    <property type="evidence" value="ECO:0007669"/>
    <property type="project" value="UniProtKB-KW"/>
</dbReference>
<gene>
    <name evidence="5" type="ORF">M422DRAFT_249524</name>
</gene>
<sequence length="1023" mass="115186">MSTSRNPDSNPLPSTRQGTIRPFKPEWNKKGAKGKVQGEKKVSDQPGDSQKTATKVSGSLTVSGTNLPQLILEVGTGGRISSPKLSANSPTSSSNIQGLPSVGEAREVETEAGIAYDVSPVRTADSSVQFKVVKAGNEATMRRYEFGSISCSSDEQDALGLFIGEVQYGAPSEAPTITESVPMSSEVFPRKEEYIPLDAAISNWTRVVHMIYPEEFSSPKKTVRAIEKTGNIPLNLKRKYFPLEFNSSNFENEEIIKISSGSEVSKVDGGITNDKCHPSFSFNEEKLFYSLLKEWRRKQTENLITELKSVRLNALVVELQTSEDDGSTSDIKEFIEGSSRDKGKVRMEGKRPDPSFFVKSENEDIAIPVEATGKVRNKSLNSARSKKNSNKHAHHKKSKTSIRAARHFTRERSEMPAGAYFSSYRGQEVEKAGGGDGSSSSSSTSTTSSSSSSSSSSNSKESRTSDDPDSSSSSSSSSSDSSKKKRTEDDKQRRRDKEKRRKKSAKKLRKMLSHVKVNTPPTYSGTPNIEILDRWAYAVNGWVEIHALEDKWAVRLVANFLSAKASTFYMRHVAPNHSRWTLKELYLGLFDYCFPPDYKADLRDKLEGFQQRELFFMDFAREVENLASKFPDITKCQRTRILWKGAVKYLCLKWMDRGYSAENAKWSHLVKWGAKYEAVELQKHKERNDNPYYSWNTHNRSSYGPRNMEASSSKPVGSSQSPQSKAAKNSGNIGGNKTRPERAKLTREEMNQLRAEGRCFNCRKEGHEARNCQDRKVMNAPRYSQRNSTKISAGSVRFSRIEKLGKQKRDVDLKVFGVRIAEPEISGAESEFESLQDRIYIPWLTAELIQVFGPESALISGMNPLERFTVKSEDSYYWIADVVWPGKPLRLNKSIVRKPDFDLKQILQNITDWKDKFLPMNDEEFCMVADQIRLKFCQEIPSKTSVDAGLRHEERFRVSHCCGAYIVYDTLHPNMECIITRSDLIQGSWTVESVLAEANTGIVDEKELPDDQSDLRSKLEQDL</sequence>
<feature type="region of interest" description="Disordered" evidence="3">
    <location>
        <begin position="370"/>
        <end position="511"/>
    </location>
</feature>
<feature type="region of interest" description="Disordered" evidence="3">
    <location>
        <begin position="1"/>
        <end position="60"/>
    </location>
</feature>
<feature type="compositionally biased region" description="Low complexity" evidence="3">
    <location>
        <begin position="470"/>
        <end position="480"/>
    </location>
</feature>
<evidence type="ECO:0000313" key="5">
    <source>
        <dbReference type="EMBL" id="KIJ46791.1"/>
    </source>
</evidence>
<accession>A0A0C9VHM7</accession>
<dbReference type="GO" id="GO:0003676">
    <property type="term" value="F:nucleic acid binding"/>
    <property type="evidence" value="ECO:0007669"/>
    <property type="project" value="InterPro"/>
</dbReference>
<proteinExistence type="predicted"/>
<dbReference type="PROSITE" id="PS50158">
    <property type="entry name" value="ZF_CCHC"/>
    <property type="match status" value="1"/>
</dbReference>
<feature type="compositionally biased region" description="Polar residues" evidence="3">
    <location>
        <begin position="1"/>
        <end position="18"/>
    </location>
</feature>
<dbReference type="AlphaFoldDB" id="A0A0C9VHM7"/>
<evidence type="ECO:0000259" key="4">
    <source>
        <dbReference type="PROSITE" id="PS50158"/>
    </source>
</evidence>
<feature type="compositionally biased region" description="Basic residues" evidence="3">
    <location>
        <begin position="384"/>
        <end position="407"/>
    </location>
</feature>
<name>A0A0C9VHM7_SPHS4</name>
<dbReference type="SUPFAM" id="SSF57756">
    <property type="entry name" value="Retrovirus zinc finger-like domains"/>
    <property type="match status" value="1"/>
</dbReference>
<feature type="compositionally biased region" description="Polar residues" evidence="3">
    <location>
        <begin position="46"/>
        <end position="60"/>
    </location>
</feature>
<feature type="compositionally biased region" description="Low complexity" evidence="3">
    <location>
        <begin position="711"/>
        <end position="725"/>
    </location>
</feature>
<feature type="region of interest" description="Disordered" evidence="3">
    <location>
        <begin position="689"/>
        <end position="744"/>
    </location>
</feature>
<feature type="region of interest" description="Disordered" evidence="3">
    <location>
        <begin position="81"/>
        <end position="103"/>
    </location>
</feature>
<feature type="compositionally biased region" description="Polar residues" evidence="3">
    <location>
        <begin position="83"/>
        <end position="98"/>
    </location>
</feature>
<feature type="domain" description="CCHC-type" evidence="4">
    <location>
        <begin position="758"/>
        <end position="774"/>
    </location>
</feature>
<dbReference type="InterPro" id="IPR036875">
    <property type="entry name" value="Znf_CCHC_sf"/>
</dbReference>
<dbReference type="EMBL" id="KN837105">
    <property type="protein sequence ID" value="KIJ46791.1"/>
    <property type="molecule type" value="Genomic_DNA"/>
</dbReference>
<evidence type="ECO:0000256" key="3">
    <source>
        <dbReference type="SAM" id="MobiDB-lite"/>
    </source>
</evidence>
<feature type="compositionally biased region" description="Basic residues" evidence="3">
    <location>
        <begin position="496"/>
        <end position="511"/>
    </location>
</feature>
<evidence type="ECO:0000256" key="1">
    <source>
        <dbReference type="ARBA" id="ARBA00022664"/>
    </source>
</evidence>
<evidence type="ECO:0000313" key="6">
    <source>
        <dbReference type="Proteomes" id="UP000054279"/>
    </source>
</evidence>
<keyword evidence="1" id="KW-0507">mRNA processing</keyword>
<protein>
    <recommendedName>
        <fullName evidence="4">CCHC-type domain-containing protein</fullName>
    </recommendedName>
</protein>
<feature type="compositionally biased region" description="Low complexity" evidence="3">
    <location>
        <begin position="438"/>
        <end position="459"/>
    </location>
</feature>
<keyword evidence="2" id="KW-0863">Zinc-finger</keyword>
<dbReference type="GO" id="GO:0006397">
    <property type="term" value="P:mRNA processing"/>
    <property type="evidence" value="ECO:0007669"/>
    <property type="project" value="UniProtKB-KW"/>
</dbReference>
<feature type="compositionally biased region" description="Polar residues" evidence="3">
    <location>
        <begin position="691"/>
        <end position="704"/>
    </location>
</feature>
<keyword evidence="2" id="KW-0479">Metal-binding</keyword>
<dbReference type="HOGENOM" id="CLU_295629_0_0_1"/>
<feature type="compositionally biased region" description="Basic and acidic residues" evidence="3">
    <location>
        <begin position="486"/>
        <end position="495"/>
    </location>
</feature>
<dbReference type="OrthoDB" id="3267748at2759"/>
<evidence type="ECO:0000256" key="2">
    <source>
        <dbReference type="PROSITE-ProRule" id="PRU00047"/>
    </source>
</evidence>
<organism evidence="5 6">
    <name type="scientific">Sphaerobolus stellatus (strain SS14)</name>
    <dbReference type="NCBI Taxonomy" id="990650"/>
    <lineage>
        <taxon>Eukaryota</taxon>
        <taxon>Fungi</taxon>
        <taxon>Dikarya</taxon>
        <taxon>Basidiomycota</taxon>
        <taxon>Agaricomycotina</taxon>
        <taxon>Agaricomycetes</taxon>
        <taxon>Phallomycetidae</taxon>
        <taxon>Geastrales</taxon>
        <taxon>Sphaerobolaceae</taxon>
        <taxon>Sphaerobolus</taxon>
    </lineage>
</organism>
<dbReference type="Proteomes" id="UP000054279">
    <property type="component" value="Unassembled WGS sequence"/>
</dbReference>
<reference evidence="5 6" key="1">
    <citation type="submission" date="2014-06" db="EMBL/GenBank/DDBJ databases">
        <title>Evolutionary Origins and Diversification of the Mycorrhizal Mutualists.</title>
        <authorList>
            <consortium name="DOE Joint Genome Institute"/>
            <consortium name="Mycorrhizal Genomics Consortium"/>
            <person name="Kohler A."/>
            <person name="Kuo A."/>
            <person name="Nagy L.G."/>
            <person name="Floudas D."/>
            <person name="Copeland A."/>
            <person name="Barry K.W."/>
            <person name="Cichocki N."/>
            <person name="Veneault-Fourrey C."/>
            <person name="LaButti K."/>
            <person name="Lindquist E.A."/>
            <person name="Lipzen A."/>
            <person name="Lundell T."/>
            <person name="Morin E."/>
            <person name="Murat C."/>
            <person name="Riley R."/>
            <person name="Ohm R."/>
            <person name="Sun H."/>
            <person name="Tunlid A."/>
            <person name="Henrissat B."/>
            <person name="Grigoriev I.V."/>
            <person name="Hibbett D.S."/>
            <person name="Martin F."/>
        </authorList>
    </citation>
    <scope>NUCLEOTIDE SEQUENCE [LARGE SCALE GENOMIC DNA]</scope>
    <source>
        <strain evidence="5 6">SS14</strain>
    </source>
</reference>
<dbReference type="InterPro" id="IPR001878">
    <property type="entry name" value="Znf_CCHC"/>
</dbReference>
<keyword evidence="2" id="KW-0862">Zinc</keyword>
<keyword evidence="6" id="KW-1185">Reference proteome</keyword>